<dbReference type="Proteomes" id="UP000331127">
    <property type="component" value="Unassembled WGS sequence"/>
</dbReference>
<dbReference type="AlphaFoldDB" id="A0A5M3WT61"/>
<evidence type="ECO:0000313" key="2">
    <source>
        <dbReference type="Proteomes" id="UP000331127"/>
    </source>
</evidence>
<accession>A0A5M3WT61</accession>
<dbReference type="EMBL" id="BLAE01000022">
    <property type="protein sequence ID" value="GES10491.1"/>
    <property type="molecule type" value="Genomic_DNA"/>
</dbReference>
<proteinExistence type="predicted"/>
<gene>
    <name evidence="1" type="ORF">Amac_040880</name>
</gene>
<name>A0A5M3WT61_9ACTN</name>
<dbReference type="OrthoDB" id="3286005at2"/>
<protein>
    <submittedName>
        <fullName evidence="1">Uncharacterized protein</fullName>
    </submittedName>
</protein>
<organism evidence="1 2">
    <name type="scientific">Acrocarpospora macrocephala</name>
    <dbReference type="NCBI Taxonomy" id="150177"/>
    <lineage>
        <taxon>Bacteria</taxon>
        <taxon>Bacillati</taxon>
        <taxon>Actinomycetota</taxon>
        <taxon>Actinomycetes</taxon>
        <taxon>Streptosporangiales</taxon>
        <taxon>Streptosporangiaceae</taxon>
        <taxon>Acrocarpospora</taxon>
    </lineage>
</organism>
<comment type="caution">
    <text evidence="1">The sequence shown here is derived from an EMBL/GenBank/DDBJ whole genome shotgun (WGS) entry which is preliminary data.</text>
</comment>
<keyword evidence="2" id="KW-1185">Reference proteome</keyword>
<reference evidence="1 2" key="1">
    <citation type="submission" date="2019-10" db="EMBL/GenBank/DDBJ databases">
        <title>Whole genome shotgun sequence of Acrocarpospora macrocephala NBRC 16266.</title>
        <authorList>
            <person name="Ichikawa N."/>
            <person name="Kimura A."/>
            <person name="Kitahashi Y."/>
            <person name="Komaki H."/>
            <person name="Oguchi A."/>
        </authorList>
    </citation>
    <scope>NUCLEOTIDE SEQUENCE [LARGE SCALE GENOMIC DNA]</scope>
    <source>
        <strain evidence="1 2">NBRC 16266</strain>
    </source>
</reference>
<sequence length="68" mass="7298">MEVHGLRFTGHDAQGAVRVAEMDDHPFFPLSLFQPGLAEKIPYPVVRAFAAAAVTRAPAEGVNSPEIP</sequence>
<evidence type="ECO:0000313" key="1">
    <source>
        <dbReference type="EMBL" id="GES10491.1"/>
    </source>
</evidence>
<dbReference type="RefSeq" id="WP_155355928.1">
    <property type="nucleotide sequence ID" value="NZ_BAAAHL010000010.1"/>
</dbReference>